<evidence type="ECO:0000313" key="1">
    <source>
        <dbReference type="EMBL" id="KAK7411594.1"/>
    </source>
</evidence>
<comment type="caution">
    <text evidence="1">The sequence shown here is derived from an EMBL/GenBank/DDBJ whole genome shotgun (WGS) entry which is preliminary data.</text>
</comment>
<dbReference type="EMBL" id="JAYMYS010000001">
    <property type="protein sequence ID" value="KAK7411594.1"/>
    <property type="molecule type" value="Genomic_DNA"/>
</dbReference>
<dbReference type="SUPFAM" id="SSF56300">
    <property type="entry name" value="Metallo-dependent phosphatases"/>
    <property type="match status" value="1"/>
</dbReference>
<dbReference type="AlphaFoldDB" id="A0AAN9T2C8"/>
<dbReference type="PANTHER" id="PTHR32254">
    <property type="entry name" value="EXPRESSED PROTEIN"/>
    <property type="match status" value="1"/>
</dbReference>
<reference evidence="1 2" key="1">
    <citation type="submission" date="2024-01" db="EMBL/GenBank/DDBJ databases">
        <title>The genomes of 5 underutilized Papilionoideae crops provide insights into root nodulation and disease resistanc.</title>
        <authorList>
            <person name="Jiang F."/>
        </authorList>
    </citation>
    <scope>NUCLEOTIDE SEQUENCE [LARGE SCALE GENOMIC DNA]</scope>
    <source>
        <strain evidence="1">DUOXIRENSHENG_FW03</strain>
        <tissue evidence="1">Leaves</tissue>
    </source>
</reference>
<gene>
    <name evidence="1" type="ORF">VNO78_03029</name>
</gene>
<organism evidence="1 2">
    <name type="scientific">Psophocarpus tetragonolobus</name>
    <name type="common">Winged bean</name>
    <name type="synonym">Dolichos tetragonolobus</name>
    <dbReference type="NCBI Taxonomy" id="3891"/>
    <lineage>
        <taxon>Eukaryota</taxon>
        <taxon>Viridiplantae</taxon>
        <taxon>Streptophyta</taxon>
        <taxon>Embryophyta</taxon>
        <taxon>Tracheophyta</taxon>
        <taxon>Spermatophyta</taxon>
        <taxon>Magnoliopsida</taxon>
        <taxon>eudicotyledons</taxon>
        <taxon>Gunneridae</taxon>
        <taxon>Pentapetalae</taxon>
        <taxon>rosids</taxon>
        <taxon>fabids</taxon>
        <taxon>Fabales</taxon>
        <taxon>Fabaceae</taxon>
        <taxon>Papilionoideae</taxon>
        <taxon>50 kb inversion clade</taxon>
        <taxon>NPAAA clade</taxon>
        <taxon>indigoferoid/millettioid clade</taxon>
        <taxon>Phaseoleae</taxon>
        <taxon>Psophocarpus</taxon>
    </lineage>
</organism>
<dbReference type="PANTHER" id="PTHR32254:SF5">
    <property type="entry name" value="CALCINEURIN-LIKE METALLO-PHOSPHOESTERASE SUPERFAMILY PROTEIN"/>
    <property type="match status" value="1"/>
</dbReference>
<dbReference type="Proteomes" id="UP001386955">
    <property type="component" value="Unassembled WGS sequence"/>
</dbReference>
<keyword evidence="2" id="KW-1185">Reference proteome</keyword>
<dbReference type="InterPro" id="IPR029052">
    <property type="entry name" value="Metallo-depent_PP-like"/>
</dbReference>
<dbReference type="Gene3D" id="3.60.21.10">
    <property type="match status" value="1"/>
</dbReference>
<protein>
    <submittedName>
        <fullName evidence="1">Uncharacterized protein</fullName>
    </submittedName>
</protein>
<accession>A0AAN9T2C8</accession>
<evidence type="ECO:0000313" key="2">
    <source>
        <dbReference type="Proteomes" id="UP001386955"/>
    </source>
</evidence>
<sequence length="321" mass="36448">MNTPLLFGVYLRSNINKRRDYNLVRMEKTSWACTLITQVCLCVALYIALNLGQPQPLVNISATSDLYFISVKGGFRPLTQQFRLLNQMEKVARVYQPSFVVSSSKLGEHDPLMQNATQHFPFLRLPWYTTYTTSTSSKTKGHVGCFAEKIKTSNGITLDVIGFDTELLRDSVLRGSLRVNKNNQMHWLIDTLASNSSDWRIIVGYQPLVDCGEKKQQLKKKQDFDYLHHIFKKTLVNVYISGQDCTTHAIDGNVAYIGNPGLSDQEPYSIFLNGNSVFKRELANGFLLHQVSSKQIVTYYINFAGEVTCTIVLHKEARNIM</sequence>
<name>A0AAN9T2C8_PSOTE</name>
<proteinExistence type="predicted"/>